<comment type="similarity">
    <text evidence="1">Belongs to the metallo-dependent hydrolases superfamily. TatD-type hydrolase family.</text>
</comment>
<dbReference type="AlphaFoldDB" id="A0A7R8ZVR2"/>
<dbReference type="GO" id="GO:0005829">
    <property type="term" value="C:cytosol"/>
    <property type="evidence" value="ECO:0007669"/>
    <property type="project" value="TreeGrafter"/>
</dbReference>
<dbReference type="InterPro" id="IPR050891">
    <property type="entry name" value="TatD-type_Hydrolase"/>
</dbReference>
<sequence>MIGRFLVRKMSCVKSFIDIGANLTDPMYQGHYNNSRKHDPDFDQVLVRARSSGVQKIIVTVGSRQDISPALELCRRHPDFLSCTVGIHPTRASEFEENDSPEELLRHLEATALENPGIVVAIGECGLDFDRTKFCAKEIQIK</sequence>
<evidence type="ECO:0000256" key="2">
    <source>
        <dbReference type="ARBA" id="ARBA00022722"/>
    </source>
</evidence>
<dbReference type="InterPro" id="IPR032466">
    <property type="entry name" value="Metal_Hydrolase"/>
</dbReference>
<dbReference type="GO" id="GO:0046872">
    <property type="term" value="F:metal ion binding"/>
    <property type="evidence" value="ECO:0007669"/>
    <property type="project" value="UniProtKB-KW"/>
</dbReference>
<gene>
    <name evidence="7" type="ORF">CTOB1V02_LOCUS11571</name>
</gene>
<dbReference type="OrthoDB" id="6079689at2759"/>
<dbReference type="Gene3D" id="3.20.20.140">
    <property type="entry name" value="Metal-dependent hydrolases"/>
    <property type="match status" value="1"/>
</dbReference>
<protein>
    <recommendedName>
        <fullName evidence="5">Deoxyribonuclease TATDN1</fullName>
    </recommendedName>
</protein>
<keyword evidence="4" id="KW-0378">Hydrolase</keyword>
<evidence type="ECO:0000256" key="6">
    <source>
        <dbReference type="ARBA" id="ARBA00045223"/>
    </source>
</evidence>
<dbReference type="Pfam" id="PF01026">
    <property type="entry name" value="TatD_DNase"/>
    <property type="match status" value="1"/>
</dbReference>
<name>A0A7R8ZVR2_9CRUS</name>
<evidence type="ECO:0000256" key="5">
    <source>
        <dbReference type="ARBA" id="ARBA00039767"/>
    </source>
</evidence>
<dbReference type="PANTHER" id="PTHR10060">
    <property type="entry name" value="TATD FAMILY DEOXYRIBONUCLEASE"/>
    <property type="match status" value="1"/>
</dbReference>
<evidence type="ECO:0000256" key="3">
    <source>
        <dbReference type="ARBA" id="ARBA00022723"/>
    </source>
</evidence>
<comment type="function">
    <text evidence="6">Deoxyribonuclease which catalyzes (in vitro) the decatenation of kinetoplast DNA, which are circular DNA catenated to each other, producing linear DNA molecules. Plays an important role in chromosomal segregation and cell cycle progression during eye development probably via its DNA decatenation activity.</text>
</comment>
<proteinExistence type="inferred from homology"/>
<dbReference type="PANTHER" id="PTHR10060:SF15">
    <property type="entry name" value="DEOXYRIBONUCLEASE TATDN1"/>
    <property type="match status" value="1"/>
</dbReference>
<dbReference type="EMBL" id="OB666883">
    <property type="protein sequence ID" value="CAD7233752.1"/>
    <property type="molecule type" value="Genomic_DNA"/>
</dbReference>
<dbReference type="GO" id="GO:0008296">
    <property type="term" value="F:3'-5'-DNA exonuclease activity"/>
    <property type="evidence" value="ECO:0007669"/>
    <property type="project" value="TreeGrafter"/>
</dbReference>
<keyword evidence="2" id="KW-0540">Nuclease</keyword>
<accession>A0A7R8ZVR2</accession>
<organism evidence="7">
    <name type="scientific">Cyprideis torosa</name>
    <dbReference type="NCBI Taxonomy" id="163714"/>
    <lineage>
        <taxon>Eukaryota</taxon>
        <taxon>Metazoa</taxon>
        <taxon>Ecdysozoa</taxon>
        <taxon>Arthropoda</taxon>
        <taxon>Crustacea</taxon>
        <taxon>Oligostraca</taxon>
        <taxon>Ostracoda</taxon>
        <taxon>Podocopa</taxon>
        <taxon>Podocopida</taxon>
        <taxon>Cytherocopina</taxon>
        <taxon>Cytheroidea</taxon>
        <taxon>Cytherideidae</taxon>
        <taxon>Cyprideis</taxon>
    </lineage>
</organism>
<evidence type="ECO:0000313" key="7">
    <source>
        <dbReference type="EMBL" id="CAD7233752.1"/>
    </source>
</evidence>
<dbReference type="InterPro" id="IPR001130">
    <property type="entry name" value="TatD-like"/>
</dbReference>
<dbReference type="SUPFAM" id="SSF51556">
    <property type="entry name" value="Metallo-dependent hydrolases"/>
    <property type="match status" value="1"/>
</dbReference>
<keyword evidence="3" id="KW-0479">Metal-binding</keyword>
<reference evidence="7" key="1">
    <citation type="submission" date="2020-11" db="EMBL/GenBank/DDBJ databases">
        <authorList>
            <person name="Tran Van P."/>
        </authorList>
    </citation>
    <scope>NUCLEOTIDE SEQUENCE</scope>
</reference>
<evidence type="ECO:0000256" key="4">
    <source>
        <dbReference type="ARBA" id="ARBA00022801"/>
    </source>
</evidence>
<evidence type="ECO:0000256" key="1">
    <source>
        <dbReference type="ARBA" id="ARBA00009275"/>
    </source>
</evidence>